<feature type="transmembrane region" description="Helical" evidence="5">
    <location>
        <begin position="521"/>
        <end position="543"/>
    </location>
</feature>
<dbReference type="InterPro" id="IPR022535">
    <property type="entry name" value="Golgi_pH-regulator_cons_dom"/>
</dbReference>
<dbReference type="InterPro" id="IPR015672">
    <property type="entry name" value="GPHR/GTG"/>
</dbReference>
<dbReference type="EMBL" id="HE797008">
    <property type="protein sequence ID" value="CCM00850.1"/>
    <property type="molecule type" value="Genomic_DNA"/>
</dbReference>
<reference evidence="8 9" key="1">
    <citation type="journal article" date="2012" name="Appl. Environ. Microbiol.">
        <title>Short-read sequencing for genomic analysis of the brown rot fungus Fibroporia radiculosa.</title>
        <authorList>
            <person name="Tang J.D."/>
            <person name="Perkins A.D."/>
            <person name="Sonstegard T.S."/>
            <person name="Schroeder S.G."/>
            <person name="Burgess S.C."/>
            <person name="Diehl S.V."/>
        </authorList>
    </citation>
    <scope>NUCLEOTIDE SEQUENCE [LARGE SCALE GENOMIC DNA]</scope>
    <source>
        <strain evidence="8 9">TFFH 294</strain>
    </source>
</reference>
<evidence type="ECO:0000259" key="6">
    <source>
        <dbReference type="Pfam" id="PF12430"/>
    </source>
</evidence>
<evidence type="ECO:0008006" key="10">
    <source>
        <dbReference type="Google" id="ProtNLM"/>
    </source>
</evidence>
<feature type="transmembrane region" description="Helical" evidence="5">
    <location>
        <begin position="6"/>
        <end position="24"/>
    </location>
</feature>
<dbReference type="PANTHER" id="PTHR15948">
    <property type="entry name" value="G-PROTEIN COUPLED RECEPTOR 89-RELATED"/>
    <property type="match status" value="1"/>
</dbReference>
<dbReference type="InterPro" id="IPR025969">
    <property type="entry name" value="ABA_GPCR_dom"/>
</dbReference>
<dbReference type="RefSeq" id="XP_012180133.1">
    <property type="nucleotide sequence ID" value="XM_012324743.1"/>
</dbReference>
<feature type="transmembrane region" description="Helical" evidence="5">
    <location>
        <begin position="97"/>
        <end position="121"/>
    </location>
</feature>
<organism evidence="8 9">
    <name type="scientific">Fibroporia radiculosa</name>
    <dbReference type="NCBI Taxonomy" id="599839"/>
    <lineage>
        <taxon>Eukaryota</taxon>
        <taxon>Fungi</taxon>
        <taxon>Dikarya</taxon>
        <taxon>Basidiomycota</taxon>
        <taxon>Agaricomycotina</taxon>
        <taxon>Agaricomycetes</taxon>
        <taxon>Polyporales</taxon>
        <taxon>Fibroporiaceae</taxon>
        <taxon>Fibroporia</taxon>
    </lineage>
</organism>
<keyword evidence="4 5" id="KW-0472">Membrane</keyword>
<feature type="transmembrane region" description="Helical" evidence="5">
    <location>
        <begin position="206"/>
        <end position="230"/>
    </location>
</feature>
<feature type="domain" description="Golgi pH regulator conserved" evidence="7">
    <location>
        <begin position="201"/>
        <end position="266"/>
    </location>
</feature>
<accession>J4GN65</accession>
<dbReference type="Pfam" id="PF12537">
    <property type="entry name" value="GPHR_N"/>
    <property type="match status" value="1"/>
</dbReference>
<name>J4GN65_9APHY</name>
<evidence type="ECO:0000313" key="9">
    <source>
        <dbReference type="Proteomes" id="UP000006352"/>
    </source>
</evidence>
<evidence type="ECO:0000256" key="1">
    <source>
        <dbReference type="ARBA" id="ARBA00004141"/>
    </source>
</evidence>
<dbReference type="HOGENOM" id="CLU_029388_1_0_1"/>
<evidence type="ECO:0000256" key="3">
    <source>
        <dbReference type="ARBA" id="ARBA00022989"/>
    </source>
</evidence>
<protein>
    <recommendedName>
        <fullName evidence="10">Abscisic acid G-protein coupled receptor-like domain-containing protein</fullName>
    </recommendedName>
</protein>
<evidence type="ECO:0000313" key="8">
    <source>
        <dbReference type="EMBL" id="CCM00850.1"/>
    </source>
</evidence>
<evidence type="ECO:0000256" key="2">
    <source>
        <dbReference type="ARBA" id="ARBA00022692"/>
    </source>
</evidence>
<evidence type="ECO:0000256" key="4">
    <source>
        <dbReference type="ARBA" id="ARBA00023136"/>
    </source>
</evidence>
<gene>
    <name evidence="8" type="ORF">FIBRA_02893</name>
</gene>
<feature type="domain" description="Abscisic acid G-protein coupled receptor-like" evidence="6">
    <location>
        <begin position="351"/>
        <end position="545"/>
    </location>
</feature>
<sequence length="552" mass="60057">MASPGAQLALESSFLLLVRLALFFSCRKFLLRHLYYDLQDLSAKRPLGSRSTSASASTDDVANIELESFVTLPLPSTSESASPEPPRRPFHSTLARGLFALCFSESCTLFVLLMCQALEILHARARLINWNISLALLLLAILVLIPVSYSLVLTGLHTRQRPSALRIVLNLVPVCLLLLALSYIPLPSVAFEAPPHSMLMDTLSRLTVLGTIILGALSGFGAISNAWTFFPAVRGGQRSDPTEEEIRAAELGLQRVQSDLSERQMEVQKLEAAKQPDQEGGWFSRVVPSFRGDSRTCFPVLLVRANFPPLVHLFGAELSSARQELRGLEALEYEMARNLEVLRQRRADAQFSRTIAGRLVNWGGRLFAVYCMYRILNAIINLALPARSAIAPTEGTELGTAQGGAGADMISVALVHLVALLPHVSVSSEEIASISRQISLALVGVIILSSIRLVLRGVARALRVTSRALGASLMLLVLAQLMGIYLLSTLVQLRTSFPPPARPDAEADEANLFATLPQYQLFGALFDGTLLIVAVGSIAARWFGDRLREAGT</sequence>
<evidence type="ECO:0000256" key="5">
    <source>
        <dbReference type="SAM" id="Phobius"/>
    </source>
</evidence>
<feature type="transmembrane region" description="Helical" evidence="5">
    <location>
        <begin position="164"/>
        <end position="186"/>
    </location>
</feature>
<dbReference type="PANTHER" id="PTHR15948:SF0">
    <property type="entry name" value="GOLGI PH REGULATOR A-RELATED"/>
    <property type="match status" value="1"/>
</dbReference>
<dbReference type="InParanoid" id="J4GN65"/>
<feature type="transmembrane region" description="Helical" evidence="5">
    <location>
        <begin position="127"/>
        <end position="152"/>
    </location>
</feature>
<dbReference type="GeneID" id="24095761"/>
<feature type="transmembrane region" description="Helical" evidence="5">
    <location>
        <begin position="438"/>
        <end position="455"/>
    </location>
</feature>
<dbReference type="AlphaFoldDB" id="J4GN65"/>
<dbReference type="Proteomes" id="UP000006352">
    <property type="component" value="Unassembled WGS sequence"/>
</dbReference>
<keyword evidence="3 5" id="KW-1133">Transmembrane helix</keyword>
<dbReference type="Pfam" id="PF12430">
    <property type="entry name" value="ABA_GPCR"/>
    <property type="match status" value="1"/>
</dbReference>
<dbReference type="GO" id="GO:0016020">
    <property type="term" value="C:membrane"/>
    <property type="evidence" value="ECO:0007669"/>
    <property type="project" value="UniProtKB-SubCell"/>
</dbReference>
<feature type="transmembrane region" description="Helical" evidence="5">
    <location>
        <begin position="467"/>
        <end position="487"/>
    </location>
</feature>
<evidence type="ECO:0000259" key="7">
    <source>
        <dbReference type="Pfam" id="PF12537"/>
    </source>
</evidence>
<keyword evidence="9" id="KW-1185">Reference proteome</keyword>
<dbReference type="OrthoDB" id="264392at2759"/>
<comment type="subcellular location">
    <subcellularLocation>
        <location evidence="1">Membrane</location>
        <topology evidence="1">Multi-pass membrane protein</topology>
    </subcellularLocation>
</comment>
<proteinExistence type="predicted"/>
<keyword evidence="2 5" id="KW-0812">Transmembrane</keyword>